<sequence length="92" mass="9768">MNNSKSFIVFALILGAIVAVGQIVSVFVSSQNSSVVATADSIVLLPEALNVEQLQSFTSRAEKYLVLTPKQFEDGVDPSGLEFVTPTPTPTP</sequence>
<evidence type="ECO:0000313" key="1">
    <source>
        <dbReference type="EMBL" id="PJA13280.1"/>
    </source>
</evidence>
<dbReference type="EMBL" id="PFQB01000091">
    <property type="protein sequence ID" value="PJA13280.1"/>
    <property type="molecule type" value="Genomic_DNA"/>
</dbReference>
<evidence type="ECO:0000313" key="2">
    <source>
        <dbReference type="Proteomes" id="UP000228952"/>
    </source>
</evidence>
<reference evidence="2" key="1">
    <citation type="submission" date="2017-09" db="EMBL/GenBank/DDBJ databases">
        <title>Depth-based differentiation of microbial function through sediment-hosted aquifers and enrichment of novel symbionts in the deep terrestrial subsurface.</title>
        <authorList>
            <person name="Probst A.J."/>
            <person name="Ladd B."/>
            <person name="Jarett J.K."/>
            <person name="Geller-Mcgrath D.E."/>
            <person name="Sieber C.M.K."/>
            <person name="Emerson J.B."/>
            <person name="Anantharaman K."/>
            <person name="Thomas B.C."/>
            <person name="Malmstrom R."/>
            <person name="Stieglmeier M."/>
            <person name="Klingl A."/>
            <person name="Woyke T."/>
            <person name="Ryan C.M."/>
            <person name="Banfield J.F."/>
        </authorList>
    </citation>
    <scope>NUCLEOTIDE SEQUENCE [LARGE SCALE GENOMIC DNA]</scope>
</reference>
<protein>
    <submittedName>
        <fullName evidence="1">Uncharacterized protein</fullName>
    </submittedName>
</protein>
<proteinExistence type="predicted"/>
<name>A0A2M7W1I2_9BACT</name>
<dbReference type="AlphaFoldDB" id="A0A2M7W1I2"/>
<accession>A0A2M7W1I2</accession>
<comment type="caution">
    <text evidence="1">The sequence shown here is derived from an EMBL/GenBank/DDBJ whole genome shotgun (WGS) entry which is preliminary data.</text>
</comment>
<dbReference type="Proteomes" id="UP000228952">
    <property type="component" value="Unassembled WGS sequence"/>
</dbReference>
<gene>
    <name evidence="1" type="ORF">COX64_03570</name>
</gene>
<organism evidence="1 2">
    <name type="scientific">Candidatus Dojkabacteria bacterium CG_4_10_14_0_2_um_filter_Dojkabacteria_WS6_41_15</name>
    <dbReference type="NCBI Taxonomy" id="2014249"/>
    <lineage>
        <taxon>Bacteria</taxon>
        <taxon>Candidatus Dojkabacteria</taxon>
    </lineage>
</organism>